<evidence type="ECO:0000313" key="1">
    <source>
        <dbReference type="EMBL" id="KAB2602820.1"/>
    </source>
</evidence>
<gene>
    <name evidence="1" type="ORF">D8674_003825</name>
</gene>
<name>A0A5N5FNE0_9ROSA</name>
<sequence length="157" mass="17855">MTELFCNQSAEGRHFRQNIRAYNHIFAFTSIGVHVDKNLATGRRGIYTFRAQDLQSCRLIIKEQPANQRQYCLPSASQVAAIIVGGEGSENIRGRDIVVQTTDGQLKSIKDCVGYYDPLQYPLLLPYGTYGWDVNTRNNNSRKVTCCDYYSYLLQVT</sequence>
<dbReference type="PANTHER" id="PTHR45786:SF80">
    <property type="entry name" value="HELITRON HELICASE-LIKE DOMAIN-CONTAINING PROTEIN"/>
    <property type="match status" value="1"/>
</dbReference>
<organism evidence="1 2">
    <name type="scientific">Pyrus ussuriensis x Pyrus communis</name>
    <dbReference type="NCBI Taxonomy" id="2448454"/>
    <lineage>
        <taxon>Eukaryota</taxon>
        <taxon>Viridiplantae</taxon>
        <taxon>Streptophyta</taxon>
        <taxon>Embryophyta</taxon>
        <taxon>Tracheophyta</taxon>
        <taxon>Spermatophyta</taxon>
        <taxon>Magnoliopsida</taxon>
        <taxon>eudicotyledons</taxon>
        <taxon>Gunneridae</taxon>
        <taxon>Pentapetalae</taxon>
        <taxon>rosids</taxon>
        <taxon>fabids</taxon>
        <taxon>Rosales</taxon>
        <taxon>Rosaceae</taxon>
        <taxon>Amygdaloideae</taxon>
        <taxon>Maleae</taxon>
        <taxon>Pyrus</taxon>
    </lineage>
</organism>
<reference evidence="2" key="2">
    <citation type="submission" date="2019-10" db="EMBL/GenBank/DDBJ databases">
        <title>A de novo genome assembly of a pear dwarfing rootstock.</title>
        <authorList>
            <person name="Wang F."/>
            <person name="Wang J."/>
            <person name="Li S."/>
            <person name="Zhang Y."/>
            <person name="Fang M."/>
            <person name="Ma L."/>
            <person name="Zhao Y."/>
            <person name="Jiang S."/>
        </authorList>
    </citation>
    <scope>NUCLEOTIDE SEQUENCE [LARGE SCALE GENOMIC DNA]</scope>
</reference>
<reference evidence="1 2" key="3">
    <citation type="submission" date="2019-11" db="EMBL/GenBank/DDBJ databases">
        <title>A de novo genome assembly of a pear dwarfing rootstock.</title>
        <authorList>
            <person name="Wang F."/>
            <person name="Wang J."/>
            <person name="Li S."/>
            <person name="Zhang Y."/>
            <person name="Fang M."/>
            <person name="Ma L."/>
            <person name="Zhao Y."/>
            <person name="Jiang S."/>
        </authorList>
    </citation>
    <scope>NUCLEOTIDE SEQUENCE [LARGE SCALE GENOMIC DNA]</scope>
    <source>
        <strain evidence="1">S2</strain>
        <tissue evidence="1">Leaf</tissue>
    </source>
</reference>
<dbReference type="EMBL" id="SMOL01000695">
    <property type="protein sequence ID" value="KAB2602820.1"/>
    <property type="molecule type" value="Genomic_DNA"/>
</dbReference>
<proteinExistence type="predicted"/>
<comment type="caution">
    <text evidence="1">The sequence shown here is derived from an EMBL/GenBank/DDBJ whole genome shotgun (WGS) entry which is preliminary data.</text>
</comment>
<protein>
    <submittedName>
        <fullName evidence="1">Uncharacterized protein</fullName>
    </submittedName>
</protein>
<dbReference type="OrthoDB" id="1435660at2759"/>
<dbReference type="PANTHER" id="PTHR45786">
    <property type="entry name" value="DNA BINDING PROTEIN-LIKE"/>
    <property type="match status" value="1"/>
</dbReference>
<dbReference type="AlphaFoldDB" id="A0A5N5FNE0"/>
<accession>A0A5N5FNE0</accession>
<dbReference type="Proteomes" id="UP000327157">
    <property type="component" value="Chromosome 10"/>
</dbReference>
<reference evidence="1 2" key="1">
    <citation type="submission" date="2019-09" db="EMBL/GenBank/DDBJ databases">
        <authorList>
            <person name="Ou C."/>
        </authorList>
    </citation>
    <scope>NUCLEOTIDE SEQUENCE [LARGE SCALE GENOMIC DNA]</scope>
    <source>
        <strain evidence="1">S2</strain>
        <tissue evidence="1">Leaf</tissue>
    </source>
</reference>
<keyword evidence="2" id="KW-1185">Reference proteome</keyword>
<evidence type="ECO:0000313" key="2">
    <source>
        <dbReference type="Proteomes" id="UP000327157"/>
    </source>
</evidence>